<dbReference type="EMBL" id="NPZB01000001">
    <property type="protein sequence ID" value="PNS09206.1"/>
    <property type="molecule type" value="Genomic_DNA"/>
</dbReference>
<keyword evidence="1" id="KW-0175">Coiled coil</keyword>
<proteinExistence type="predicted"/>
<dbReference type="Proteomes" id="UP000236220">
    <property type="component" value="Unassembled WGS sequence"/>
</dbReference>
<organism evidence="3 4">
    <name type="scientific">Solilutibacter silvestris</name>
    <dbReference type="NCBI Taxonomy" id="1645665"/>
    <lineage>
        <taxon>Bacteria</taxon>
        <taxon>Pseudomonadati</taxon>
        <taxon>Pseudomonadota</taxon>
        <taxon>Gammaproteobacteria</taxon>
        <taxon>Lysobacterales</taxon>
        <taxon>Lysobacteraceae</taxon>
        <taxon>Solilutibacter</taxon>
    </lineage>
</organism>
<evidence type="ECO:0000313" key="4">
    <source>
        <dbReference type="Proteomes" id="UP000236220"/>
    </source>
</evidence>
<dbReference type="RefSeq" id="WP_103074282.1">
    <property type="nucleotide sequence ID" value="NZ_NPZB01000001.1"/>
</dbReference>
<reference evidence="3 4" key="1">
    <citation type="submission" date="2017-08" db="EMBL/GenBank/DDBJ databases">
        <title>Lysobacter sylvestris genome.</title>
        <authorList>
            <person name="Zhang D.-C."/>
            <person name="Albuquerque L."/>
            <person name="Franca L."/>
            <person name="Froufe H.J.C."/>
            <person name="Barroso C."/>
            <person name="Egas C."/>
            <person name="Da Costa M."/>
            <person name="Margesin R."/>
        </authorList>
    </citation>
    <scope>NUCLEOTIDE SEQUENCE [LARGE SCALE GENOMIC DNA]</scope>
    <source>
        <strain evidence="3 4">AM20-91</strain>
    </source>
</reference>
<dbReference type="Gene3D" id="3.40.50.150">
    <property type="entry name" value="Vaccinia Virus protein VP39"/>
    <property type="match status" value="1"/>
</dbReference>
<gene>
    <name evidence="3" type="ORF">Lysil_0835</name>
</gene>
<dbReference type="AlphaFoldDB" id="A0A2K1Q2D4"/>
<dbReference type="Pfam" id="PF13946">
    <property type="entry name" value="DUF4214"/>
    <property type="match status" value="1"/>
</dbReference>
<dbReference type="Pfam" id="PF13489">
    <property type="entry name" value="Methyltransf_23"/>
    <property type="match status" value="1"/>
</dbReference>
<protein>
    <submittedName>
        <fullName evidence="3">Methyltransferase domain-containing protein</fullName>
    </submittedName>
</protein>
<keyword evidence="3" id="KW-0808">Transferase</keyword>
<dbReference type="PANTHER" id="PTHR43861">
    <property type="entry name" value="TRANS-ACONITATE 2-METHYLTRANSFERASE-RELATED"/>
    <property type="match status" value="1"/>
</dbReference>
<feature type="coiled-coil region" evidence="1">
    <location>
        <begin position="307"/>
        <end position="341"/>
    </location>
</feature>
<evidence type="ECO:0000256" key="1">
    <source>
        <dbReference type="SAM" id="Coils"/>
    </source>
</evidence>
<keyword evidence="3" id="KW-0489">Methyltransferase</keyword>
<dbReference type="InterPro" id="IPR025282">
    <property type="entry name" value="DUF4214"/>
</dbReference>
<dbReference type="SUPFAM" id="SSF53335">
    <property type="entry name" value="S-adenosyl-L-methionine-dependent methyltransferases"/>
    <property type="match status" value="1"/>
</dbReference>
<feature type="domain" description="DUF4214" evidence="2">
    <location>
        <begin position="57"/>
        <end position="105"/>
    </location>
</feature>
<evidence type="ECO:0000313" key="3">
    <source>
        <dbReference type="EMBL" id="PNS09206.1"/>
    </source>
</evidence>
<name>A0A2K1Q2D4_9GAMM</name>
<sequence length="562" mass="62271">MREKNASEIVSEVRRRLSPAGLSEDRPDGGSIGWWSGVNPTIEYKESYAVGDFLRYSDSVLVEAAYRCILKRPPDPDGLAHHVGKLRAGEIDVVDLLAGFRWSPEGEVHRVHIDGLLLPTKLRQWSKLPLIGRVIRWGHGLYRVGSVDRRVNARAARQAYEFKELGDHLNRLAAGVLSQFAAITERAELREGRANQALHDIEEAVAGGLRAAEQRIQGTNDEAIGLKSRMMDFEQGLARERKAAGVLADGLKSRMMDFEQGLAREHNATGVLADELRKLEGRALQLDSGITALSSHHHVFEQELARFNQLAVEAQRARAIIESHERELEIAREAERRLDSLYVNFESQFRGDSALLRVRMLPYIDILREAGILESGLPVLDVACGNGEWLEILRENGIAACGVDSNKTFVELCNAKGLDVHAMDALGFLRGQPESVYSAVTSMHLVEHLALIDLVALLDEAHRTLQPGGLLILETPNPENFAVSSIDFYNDPTHRNPIPPNTLKWMVEARGFTQARIERLTAGRDWGAPDLLDPALPGANSINQLLNRARAAPDYAVIGVKV</sequence>
<dbReference type="OrthoDB" id="8210690at2"/>
<dbReference type="CDD" id="cd02440">
    <property type="entry name" value="AdoMet_MTases"/>
    <property type="match status" value="1"/>
</dbReference>
<dbReference type="GO" id="GO:0008168">
    <property type="term" value="F:methyltransferase activity"/>
    <property type="evidence" value="ECO:0007669"/>
    <property type="project" value="UniProtKB-KW"/>
</dbReference>
<comment type="caution">
    <text evidence="3">The sequence shown here is derived from an EMBL/GenBank/DDBJ whole genome shotgun (WGS) entry which is preliminary data.</text>
</comment>
<dbReference type="InterPro" id="IPR029063">
    <property type="entry name" value="SAM-dependent_MTases_sf"/>
</dbReference>
<dbReference type="GO" id="GO:0032259">
    <property type="term" value="P:methylation"/>
    <property type="evidence" value="ECO:0007669"/>
    <property type="project" value="UniProtKB-KW"/>
</dbReference>
<evidence type="ECO:0000259" key="2">
    <source>
        <dbReference type="Pfam" id="PF13946"/>
    </source>
</evidence>
<accession>A0A2K1Q2D4</accession>
<keyword evidence="4" id="KW-1185">Reference proteome</keyword>